<feature type="domain" description="FAD-binding PCMH-type" evidence="2">
    <location>
        <begin position="10"/>
        <end position="174"/>
    </location>
</feature>
<dbReference type="Gene3D" id="3.30.70.2530">
    <property type="match status" value="1"/>
</dbReference>
<dbReference type="PANTHER" id="PTHR43762:SF1">
    <property type="entry name" value="D-ARABINONO-1,4-LACTONE OXIDASE"/>
    <property type="match status" value="1"/>
</dbReference>
<dbReference type="InterPro" id="IPR016169">
    <property type="entry name" value="FAD-bd_PCMH_sub2"/>
</dbReference>
<evidence type="ECO:0000313" key="3">
    <source>
        <dbReference type="EMBL" id="RFA26481.1"/>
    </source>
</evidence>
<name>A0A3E0W961_9MICO</name>
<comment type="caution">
    <text evidence="3">The sequence shown here is derived from an EMBL/GenBank/DDBJ whole genome shotgun (WGS) entry which is preliminary data.</text>
</comment>
<accession>A0A3E0W961</accession>
<dbReference type="Gene3D" id="3.30.465.10">
    <property type="match status" value="1"/>
</dbReference>
<reference evidence="3 4" key="1">
    <citation type="submission" date="2017-04" db="EMBL/GenBank/DDBJ databases">
        <title>Comparative genome analysis of Subtercola boreus.</title>
        <authorList>
            <person name="Cho Y.-J."/>
            <person name="Cho A."/>
            <person name="Kim O.-S."/>
            <person name="Lee J.-I."/>
        </authorList>
    </citation>
    <scope>NUCLEOTIDE SEQUENCE [LARGE SCALE GENOMIC DNA]</scope>
    <source>
        <strain evidence="3 4">P28004</strain>
    </source>
</reference>
<dbReference type="InterPro" id="IPR007173">
    <property type="entry name" value="ALO_C"/>
</dbReference>
<dbReference type="GO" id="GO:0003885">
    <property type="term" value="F:D-arabinono-1,4-lactone oxidase activity"/>
    <property type="evidence" value="ECO:0007669"/>
    <property type="project" value="InterPro"/>
</dbReference>
<evidence type="ECO:0000259" key="2">
    <source>
        <dbReference type="PROSITE" id="PS51387"/>
    </source>
</evidence>
<proteinExistence type="predicted"/>
<dbReference type="OrthoDB" id="9800184at2"/>
<dbReference type="PANTHER" id="PTHR43762">
    <property type="entry name" value="L-GULONOLACTONE OXIDASE"/>
    <property type="match status" value="1"/>
</dbReference>
<evidence type="ECO:0000256" key="1">
    <source>
        <dbReference type="ARBA" id="ARBA00023002"/>
    </source>
</evidence>
<evidence type="ECO:0000313" key="4">
    <source>
        <dbReference type="Proteomes" id="UP000257080"/>
    </source>
</evidence>
<dbReference type="SUPFAM" id="SSF56176">
    <property type="entry name" value="FAD-binding/transporter-associated domain-like"/>
    <property type="match status" value="1"/>
</dbReference>
<dbReference type="InterPro" id="IPR036318">
    <property type="entry name" value="FAD-bd_PCMH-like_sf"/>
</dbReference>
<dbReference type="AlphaFoldDB" id="A0A3E0W961"/>
<dbReference type="RefSeq" id="WP_116418936.1">
    <property type="nucleotide sequence ID" value="NZ_NBXC01000019.1"/>
</dbReference>
<dbReference type="InterPro" id="IPR010031">
    <property type="entry name" value="FAD_lactone_oxidase-like"/>
</dbReference>
<keyword evidence="1" id="KW-0560">Oxidoreductase</keyword>
<organism evidence="3 4">
    <name type="scientific">Subtercola boreus</name>
    <dbReference type="NCBI Taxonomy" id="120213"/>
    <lineage>
        <taxon>Bacteria</taxon>
        <taxon>Bacillati</taxon>
        <taxon>Actinomycetota</taxon>
        <taxon>Actinomycetes</taxon>
        <taxon>Micrococcales</taxon>
        <taxon>Microbacteriaceae</taxon>
        <taxon>Subtercola</taxon>
    </lineage>
</organism>
<dbReference type="InterPro" id="IPR006094">
    <property type="entry name" value="Oxid_FAD_bind_N"/>
</dbReference>
<dbReference type="Pfam" id="PF04030">
    <property type="entry name" value="ALO"/>
    <property type="match status" value="1"/>
</dbReference>
<dbReference type="Gene3D" id="3.30.43.10">
    <property type="entry name" value="Uridine Diphospho-n-acetylenolpyruvylglucosamine Reductase, domain 2"/>
    <property type="match status" value="1"/>
</dbReference>
<dbReference type="Gene3D" id="1.10.45.10">
    <property type="entry name" value="Vanillyl-alcohol Oxidase, Chain A, domain 4"/>
    <property type="match status" value="1"/>
</dbReference>
<dbReference type="PROSITE" id="PS51387">
    <property type="entry name" value="FAD_PCMH"/>
    <property type="match status" value="1"/>
</dbReference>
<dbReference type="EMBL" id="NBXE01000024">
    <property type="protein sequence ID" value="RFA26481.1"/>
    <property type="molecule type" value="Genomic_DNA"/>
</dbReference>
<dbReference type="GO" id="GO:0071949">
    <property type="term" value="F:FAD binding"/>
    <property type="evidence" value="ECO:0007669"/>
    <property type="project" value="InterPro"/>
</dbReference>
<dbReference type="InterPro" id="IPR016171">
    <property type="entry name" value="Vanillyl_alc_oxidase_C-sub2"/>
</dbReference>
<protein>
    <submittedName>
        <fullName evidence="3">FAD-binding protein</fullName>
    </submittedName>
</protein>
<dbReference type="InterPro" id="IPR016166">
    <property type="entry name" value="FAD-bd_PCMH"/>
</dbReference>
<dbReference type="Gene3D" id="3.30.70.2520">
    <property type="match status" value="1"/>
</dbReference>
<dbReference type="Pfam" id="PF01565">
    <property type="entry name" value="FAD_binding_4"/>
    <property type="match status" value="1"/>
</dbReference>
<dbReference type="InterPro" id="IPR016167">
    <property type="entry name" value="FAD-bd_PCMH_sub1"/>
</dbReference>
<gene>
    <name evidence="3" type="ORF">B7R25_10685</name>
</gene>
<dbReference type="PIRSF" id="PIRSF000136">
    <property type="entry name" value="LGO_GLO"/>
    <property type="match status" value="1"/>
</dbReference>
<sequence>MVERNWAGNVAYGEAELRQPRTFDELQGVVAAAESVRALGSRHSFNTIAATPGILVSLTQFEAPIEIDTATMTVRVNAGVKYGVLGQYLQRHGFALANLASLPHISVGGATATATHGSGDRNGNLATSVRSLRVVQADGSERSVERGEAEFDGYVVALGALGVIVEMTLAIEPTFDVAVSVFEELSWSDLAEHFDEITSAAYSVSLFTNWVNATVDQVWLKARVGRHAGVAGDELLSSTDGGEHFFSARPARERRHPLPGVSAEACTEQLGIAGAWVDRLPHFRLDFTPSNGDELQSEYLIPREHAVAAIEALRGLGERIAPLLQISEIRTVTADTFWLSMSSGRDSVCLHFTWKPLGPEVGALLPAIEAALRPFGARPHWGKVFAADRQALAPLYDRMPDFVALAERVDPGQKFRNDFLRATLFGA</sequence>
<dbReference type="GO" id="GO:0016020">
    <property type="term" value="C:membrane"/>
    <property type="evidence" value="ECO:0007669"/>
    <property type="project" value="InterPro"/>
</dbReference>
<dbReference type="Proteomes" id="UP000257080">
    <property type="component" value="Unassembled WGS sequence"/>
</dbReference>
<dbReference type="GO" id="GO:0080049">
    <property type="term" value="F:L-gulono-1,4-lactone dehydrogenase activity"/>
    <property type="evidence" value="ECO:0007669"/>
    <property type="project" value="TreeGrafter"/>
</dbReference>